<feature type="transmembrane region" description="Helical" evidence="6">
    <location>
        <begin position="151"/>
        <end position="170"/>
    </location>
</feature>
<comment type="subcellular location">
    <subcellularLocation>
        <location evidence="1">Cell membrane</location>
        <topology evidence="1">Multi-pass membrane protein</topology>
    </subcellularLocation>
</comment>
<feature type="transmembrane region" description="Helical" evidence="6">
    <location>
        <begin position="64"/>
        <end position="83"/>
    </location>
</feature>
<feature type="transmembrane region" description="Helical" evidence="6">
    <location>
        <begin position="182"/>
        <end position="203"/>
    </location>
</feature>
<evidence type="ECO:0000256" key="6">
    <source>
        <dbReference type="SAM" id="Phobius"/>
    </source>
</evidence>
<keyword evidence="5 6" id="KW-0472">Membrane</keyword>
<feature type="transmembrane region" description="Helical" evidence="6">
    <location>
        <begin position="298"/>
        <end position="320"/>
    </location>
</feature>
<gene>
    <name evidence="7" type="ORF">GALL_224410</name>
</gene>
<dbReference type="InterPro" id="IPR018383">
    <property type="entry name" value="UPF0324_pro"/>
</dbReference>
<evidence type="ECO:0000256" key="3">
    <source>
        <dbReference type="ARBA" id="ARBA00022692"/>
    </source>
</evidence>
<comment type="caution">
    <text evidence="7">The sequence shown here is derived from an EMBL/GenBank/DDBJ whole genome shotgun (WGS) entry which is preliminary data.</text>
</comment>
<reference evidence="7" key="1">
    <citation type="submission" date="2016-10" db="EMBL/GenBank/DDBJ databases">
        <title>Sequence of Gallionella enrichment culture.</title>
        <authorList>
            <person name="Poehlein A."/>
            <person name="Muehling M."/>
            <person name="Daniel R."/>
        </authorList>
    </citation>
    <scope>NUCLEOTIDE SEQUENCE</scope>
</reference>
<dbReference type="PANTHER" id="PTHR30106">
    <property type="entry name" value="INNER MEMBRANE PROTEIN YEIH-RELATED"/>
    <property type="match status" value="1"/>
</dbReference>
<evidence type="ECO:0000256" key="2">
    <source>
        <dbReference type="ARBA" id="ARBA00022475"/>
    </source>
</evidence>
<keyword evidence="2" id="KW-1003">Cell membrane</keyword>
<organism evidence="7">
    <name type="scientific">mine drainage metagenome</name>
    <dbReference type="NCBI Taxonomy" id="410659"/>
    <lineage>
        <taxon>unclassified sequences</taxon>
        <taxon>metagenomes</taxon>
        <taxon>ecological metagenomes</taxon>
    </lineage>
</organism>
<sequence>MVGWWPMSTVEHTEPVTWKPAIPWLTAAAVFAAFGAAPAIALAAGGAAALILGNKARAKTGLSARWLLQGSVVLLGFGVRPGLLWKVGAGSAVLTLFTVSAVMGLGWLLGRFYRVDRKVSLLVSAGTAICGGSAIAALAPAIEAGLGETGVAMAVVFLLNGVALFVFPPIGHALGLSAHSFGVWSALAIHDTSSVVGAAAAFGHGALPIATTMKLVRALWIIPLSLIAGRMGTGKKKAKFPMFLLFFIGASILSGVLPSFASAWGVLSLTGQRLLSGTLFLIGAGLGREDFKLLRGTVFRQAVTLWLIVASVTLVGIHFFG</sequence>
<proteinExistence type="predicted"/>
<keyword evidence="4 6" id="KW-1133">Transmembrane helix</keyword>
<evidence type="ECO:0000256" key="1">
    <source>
        <dbReference type="ARBA" id="ARBA00004651"/>
    </source>
</evidence>
<dbReference type="GO" id="GO:0005886">
    <property type="term" value="C:plasma membrane"/>
    <property type="evidence" value="ECO:0007669"/>
    <property type="project" value="UniProtKB-SubCell"/>
</dbReference>
<name>A0A1J5RIG5_9ZZZZ</name>
<evidence type="ECO:0000256" key="5">
    <source>
        <dbReference type="ARBA" id="ARBA00023136"/>
    </source>
</evidence>
<dbReference type="Pfam" id="PF03601">
    <property type="entry name" value="Cons_hypoth698"/>
    <property type="match status" value="1"/>
</dbReference>
<dbReference type="EMBL" id="MLJW01000164">
    <property type="protein sequence ID" value="OIQ95569.1"/>
    <property type="molecule type" value="Genomic_DNA"/>
</dbReference>
<feature type="transmembrane region" description="Helical" evidence="6">
    <location>
        <begin position="209"/>
        <end position="228"/>
    </location>
</feature>
<dbReference type="PANTHER" id="PTHR30106:SF1">
    <property type="entry name" value="UPF0324 MEMBRANE PROTEIN FN0533"/>
    <property type="match status" value="1"/>
</dbReference>
<dbReference type="AlphaFoldDB" id="A0A1J5RIG5"/>
<protein>
    <recommendedName>
        <fullName evidence="8">Sulfate exporter family transporter</fullName>
    </recommendedName>
</protein>
<feature type="transmembrane region" description="Helical" evidence="6">
    <location>
        <begin position="89"/>
        <end position="109"/>
    </location>
</feature>
<evidence type="ECO:0000256" key="4">
    <source>
        <dbReference type="ARBA" id="ARBA00022989"/>
    </source>
</evidence>
<evidence type="ECO:0008006" key="8">
    <source>
        <dbReference type="Google" id="ProtNLM"/>
    </source>
</evidence>
<accession>A0A1J5RIG5</accession>
<keyword evidence="3 6" id="KW-0812">Transmembrane</keyword>
<evidence type="ECO:0000313" key="7">
    <source>
        <dbReference type="EMBL" id="OIQ95569.1"/>
    </source>
</evidence>
<feature type="transmembrane region" description="Helical" evidence="6">
    <location>
        <begin position="240"/>
        <end position="257"/>
    </location>
</feature>
<feature type="transmembrane region" description="Helical" evidence="6">
    <location>
        <begin position="24"/>
        <end position="52"/>
    </location>
</feature>
<feature type="transmembrane region" description="Helical" evidence="6">
    <location>
        <begin position="121"/>
        <end position="139"/>
    </location>
</feature>